<keyword evidence="4" id="KW-1185">Reference proteome</keyword>
<evidence type="ECO:0000313" key="3">
    <source>
        <dbReference type="EMBL" id="GMT13385.1"/>
    </source>
</evidence>
<feature type="compositionally biased region" description="Basic and acidic residues" evidence="1">
    <location>
        <begin position="393"/>
        <end position="423"/>
    </location>
</feature>
<dbReference type="AlphaFoldDB" id="A0AAV5V1E8"/>
<sequence length="504" mass="57933">VRSVVHYRVPIGTLAAPAIKITCANAKSKTDDKLRSITALNECNKLLLRPLPLYAESIVKAYREHASCPRNAWEAVGAVFARELTNKVLSSTESGEACLPLGYCRVCDAVCDNIDTFCEHIKSQAHIDMKASDSLPVFDPIGEEEEPLTRNQVIGREFVNIALVEKSGEEEILKGEKLISRTPKDLVEYRLKRHPCVECSSIWEEYGSLLEKTPNMNAEFMFRSHPLHPCVALLNIVLEVFKAHLVIDNDLGVKVCTSRSAKFPSKETLKEFSDELTLLITVPMDQYLRHTVACVEEFQVAMHCRAAEVRLIYAKFMDMCGKRDQECRPFSCEVCRLSLPDSHRFLLHLLSEAHDKKMIKAPARLVELYSPLCQMICFIDSARLLARRRDVKKEEKEEQKSEEASINEEEKAKENEEKLPSRAEKRRRNREKRKMENEEAKEDKLVIEKNEENDRDIDVIVRFEPSPLMIDSRGFIVRRPGYYVQKPRRVIKIRCLPSHPMHRL</sequence>
<dbReference type="InterPro" id="IPR013087">
    <property type="entry name" value="Znf_C2H2_type"/>
</dbReference>
<accession>A0AAV5V1E8</accession>
<name>A0AAV5V1E8_9BILA</name>
<feature type="domain" description="C2H2-type" evidence="2">
    <location>
        <begin position="102"/>
        <end position="126"/>
    </location>
</feature>
<feature type="domain" description="C2H2-type" evidence="2">
    <location>
        <begin position="330"/>
        <end position="354"/>
    </location>
</feature>
<comment type="caution">
    <text evidence="3">The sequence shown here is derived from an EMBL/GenBank/DDBJ whole genome shotgun (WGS) entry which is preliminary data.</text>
</comment>
<reference evidence="3" key="1">
    <citation type="submission" date="2023-10" db="EMBL/GenBank/DDBJ databases">
        <title>Genome assembly of Pristionchus species.</title>
        <authorList>
            <person name="Yoshida K."/>
            <person name="Sommer R.J."/>
        </authorList>
    </citation>
    <scope>NUCLEOTIDE SEQUENCE</scope>
    <source>
        <strain evidence="3">RS5133</strain>
    </source>
</reference>
<dbReference type="EMBL" id="BTSY01000002">
    <property type="protein sequence ID" value="GMT13385.1"/>
    <property type="molecule type" value="Genomic_DNA"/>
</dbReference>
<evidence type="ECO:0000259" key="2">
    <source>
        <dbReference type="SMART" id="SM00355"/>
    </source>
</evidence>
<gene>
    <name evidence="3" type="ORF">PFISCL1PPCAC_4682</name>
</gene>
<evidence type="ECO:0000313" key="4">
    <source>
        <dbReference type="Proteomes" id="UP001432322"/>
    </source>
</evidence>
<organism evidence="3 4">
    <name type="scientific">Pristionchus fissidentatus</name>
    <dbReference type="NCBI Taxonomy" id="1538716"/>
    <lineage>
        <taxon>Eukaryota</taxon>
        <taxon>Metazoa</taxon>
        <taxon>Ecdysozoa</taxon>
        <taxon>Nematoda</taxon>
        <taxon>Chromadorea</taxon>
        <taxon>Rhabditida</taxon>
        <taxon>Rhabditina</taxon>
        <taxon>Diplogasteromorpha</taxon>
        <taxon>Diplogasteroidea</taxon>
        <taxon>Neodiplogasteridae</taxon>
        <taxon>Pristionchus</taxon>
    </lineage>
</organism>
<dbReference type="SMART" id="SM00355">
    <property type="entry name" value="ZnF_C2H2"/>
    <property type="match status" value="2"/>
</dbReference>
<proteinExistence type="predicted"/>
<evidence type="ECO:0000256" key="1">
    <source>
        <dbReference type="SAM" id="MobiDB-lite"/>
    </source>
</evidence>
<dbReference type="Proteomes" id="UP001432322">
    <property type="component" value="Unassembled WGS sequence"/>
</dbReference>
<feature type="region of interest" description="Disordered" evidence="1">
    <location>
        <begin position="393"/>
        <end position="441"/>
    </location>
</feature>
<protein>
    <recommendedName>
        <fullName evidence="2">C2H2-type domain-containing protein</fullName>
    </recommendedName>
</protein>
<feature type="non-terminal residue" evidence="3">
    <location>
        <position position="1"/>
    </location>
</feature>